<evidence type="ECO:0000313" key="1">
    <source>
        <dbReference type="EMBL" id="MBH9582271.1"/>
    </source>
</evidence>
<keyword evidence="1" id="KW-0132">Cell division</keyword>
<dbReference type="Proteomes" id="UP000597038">
    <property type="component" value="Unassembled WGS sequence"/>
</dbReference>
<proteinExistence type="predicted"/>
<keyword evidence="2" id="KW-1185">Reference proteome</keyword>
<feature type="non-terminal residue" evidence="1">
    <location>
        <position position="1"/>
    </location>
</feature>
<sequence>VIWDRETWNTFYDESEENFEEIAEDLIVFDF</sequence>
<name>A0ABS0QSM7_9STAP</name>
<dbReference type="EMBL" id="JAEDAQ010000322">
    <property type="protein sequence ID" value="MBH9582271.1"/>
    <property type="molecule type" value="Genomic_DNA"/>
</dbReference>
<keyword evidence="1" id="KW-0131">Cell cycle</keyword>
<organism evidence="1 2">
    <name type="scientific">Staphylococcus felis</name>
    <dbReference type="NCBI Taxonomy" id="46127"/>
    <lineage>
        <taxon>Bacteria</taxon>
        <taxon>Bacillati</taxon>
        <taxon>Bacillota</taxon>
        <taxon>Bacilli</taxon>
        <taxon>Bacillales</taxon>
        <taxon>Staphylococcaceae</taxon>
        <taxon>Staphylococcus</taxon>
    </lineage>
</organism>
<protein>
    <submittedName>
        <fullName evidence="1">Cell division/cell wall cluster transcriptional repressor MraZ</fullName>
    </submittedName>
</protein>
<gene>
    <name evidence="1" type="ORF">I9026_13260</name>
</gene>
<reference evidence="1 2" key="1">
    <citation type="submission" date="2020-12" db="EMBL/GenBank/DDBJ databases">
        <title>Genomic analysis of Staphylococcus felis from a cat with skin infection.</title>
        <authorList>
            <person name="Aslantas O."/>
            <person name="Keskin O."/>
            <person name="Buyukaltay K."/>
            <person name="Gullu Yucetepe A."/>
        </authorList>
    </citation>
    <scope>NUCLEOTIDE SEQUENCE [LARGE SCALE GENOMIC DNA]</scope>
    <source>
        <strain evidence="1 2">HARRANVET</strain>
    </source>
</reference>
<dbReference type="GO" id="GO:0051301">
    <property type="term" value="P:cell division"/>
    <property type="evidence" value="ECO:0007669"/>
    <property type="project" value="UniProtKB-KW"/>
</dbReference>
<comment type="caution">
    <text evidence="1">The sequence shown here is derived from an EMBL/GenBank/DDBJ whole genome shotgun (WGS) entry which is preliminary data.</text>
</comment>
<accession>A0ABS0QSM7</accession>
<evidence type="ECO:0000313" key="2">
    <source>
        <dbReference type="Proteomes" id="UP000597038"/>
    </source>
</evidence>